<feature type="coiled-coil region" evidence="10">
    <location>
        <begin position="179"/>
        <end position="220"/>
    </location>
</feature>
<organism evidence="13 14">
    <name type="scientific">Aromatoleum tolulyticum</name>
    <dbReference type="NCBI Taxonomy" id="34027"/>
    <lineage>
        <taxon>Bacteria</taxon>
        <taxon>Pseudomonadati</taxon>
        <taxon>Pseudomonadota</taxon>
        <taxon>Betaproteobacteria</taxon>
        <taxon>Rhodocyclales</taxon>
        <taxon>Rhodocyclaceae</taxon>
        <taxon>Aromatoleum</taxon>
    </lineage>
</organism>
<dbReference type="Proteomes" id="UP000186819">
    <property type="component" value="Unassembled WGS sequence"/>
</dbReference>
<dbReference type="Gene3D" id="3.30.565.10">
    <property type="entry name" value="Histidine kinase-like ATPase, C-terminal domain"/>
    <property type="match status" value="1"/>
</dbReference>
<evidence type="ECO:0000259" key="11">
    <source>
        <dbReference type="PROSITE" id="PS50109"/>
    </source>
</evidence>
<evidence type="ECO:0000256" key="7">
    <source>
        <dbReference type="ARBA" id="ARBA00022840"/>
    </source>
</evidence>
<comment type="catalytic activity">
    <reaction evidence="1">
        <text>ATP + protein L-histidine = ADP + protein N-phospho-L-histidine.</text>
        <dbReference type="EC" id="2.7.13.3"/>
    </reaction>
</comment>
<evidence type="ECO:0000256" key="6">
    <source>
        <dbReference type="ARBA" id="ARBA00022777"/>
    </source>
</evidence>
<dbReference type="PANTHER" id="PTHR43065">
    <property type="entry name" value="SENSOR HISTIDINE KINASE"/>
    <property type="match status" value="1"/>
</dbReference>
<keyword evidence="7" id="KW-0067">ATP-binding</keyword>
<dbReference type="PANTHER" id="PTHR43065:SF10">
    <property type="entry name" value="PEROXIDE STRESS-ACTIVATED HISTIDINE KINASE MAK3"/>
    <property type="match status" value="1"/>
</dbReference>
<dbReference type="Pfam" id="PF00512">
    <property type="entry name" value="HisKA"/>
    <property type="match status" value="1"/>
</dbReference>
<sequence>MIRNAPVAPGPVLIVEDSPVQAEMLRRIVEGAGYEVLLAGDGAAALALARLRRPVAVVSDVNMPVMDGYELCRRLHAEAGLADVPVILLTSLADTGDVIRGLNAGADCYVTKPFDEALLLASLRSQIEAPQAVPGDGGHGPMQLRIGDDVHPVTPRDARQLVGLLVSTYESAVYQNRLLRNMQDRLLAANRELEDSNRTLEAAYAELRETQSRLVQAAKMASLGELVAGVAHEINNPLAFVLNHHATVSRALVQVEEEARPHLTPERARLLDKAGERLADMAGGLERIRDLVVKLRTFSRLDAGEIRTIDVEEAIESVLTLLQHRLRDRIRVTRRFGAQCSLDCYPGPFNQVVMNLLANAVDAIDAAARDGEITITTMQDQAMMRIEIADNGKGMPDAVRERIFEPFFTTKAVGEGTGLGLSISFGIVRQHGGTLEAFSEEGVGTRMVVRLPLRQTVPTAATNTGAQT</sequence>
<keyword evidence="6 13" id="KW-0418">Kinase</keyword>
<dbReference type="EMBL" id="FTMD01000012">
    <property type="protein sequence ID" value="SIR29789.1"/>
    <property type="molecule type" value="Genomic_DNA"/>
</dbReference>
<keyword evidence="10" id="KW-0175">Coiled coil</keyword>
<dbReference type="PRINTS" id="PR00344">
    <property type="entry name" value="BCTRLSENSOR"/>
</dbReference>
<gene>
    <name evidence="13" type="ORF">SAMN05421829_112127</name>
</gene>
<dbReference type="Gene3D" id="1.10.287.130">
    <property type="match status" value="1"/>
</dbReference>
<dbReference type="SMART" id="SM00387">
    <property type="entry name" value="HATPase_c"/>
    <property type="match status" value="1"/>
</dbReference>
<dbReference type="InterPro" id="IPR036890">
    <property type="entry name" value="HATPase_C_sf"/>
</dbReference>
<dbReference type="SUPFAM" id="SSF52172">
    <property type="entry name" value="CheY-like"/>
    <property type="match status" value="1"/>
</dbReference>
<dbReference type="SMART" id="SM00388">
    <property type="entry name" value="HisKA"/>
    <property type="match status" value="1"/>
</dbReference>
<dbReference type="Gene3D" id="3.40.50.2300">
    <property type="match status" value="1"/>
</dbReference>
<dbReference type="InterPro" id="IPR004358">
    <property type="entry name" value="Sig_transdc_His_kin-like_C"/>
</dbReference>
<dbReference type="GO" id="GO:0000155">
    <property type="term" value="F:phosphorelay sensor kinase activity"/>
    <property type="evidence" value="ECO:0007669"/>
    <property type="project" value="InterPro"/>
</dbReference>
<protein>
    <recommendedName>
        <fullName evidence="2">histidine kinase</fullName>
        <ecNumber evidence="2">2.7.13.3</ecNumber>
    </recommendedName>
</protein>
<evidence type="ECO:0000256" key="8">
    <source>
        <dbReference type="ARBA" id="ARBA00023012"/>
    </source>
</evidence>
<dbReference type="InterPro" id="IPR003661">
    <property type="entry name" value="HisK_dim/P_dom"/>
</dbReference>
<feature type="domain" description="Response regulatory" evidence="12">
    <location>
        <begin position="11"/>
        <end position="127"/>
    </location>
</feature>
<dbReference type="STRING" id="34027.SAMN05421829_112127"/>
<dbReference type="Pfam" id="PF02518">
    <property type="entry name" value="HATPase_c"/>
    <property type="match status" value="1"/>
</dbReference>
<keyword evidence="5" id="KW-0547">Nucleotide-binding</keyword>
<dbReference type="SUPFAM" id="SSF55874">
    <property type="entry name" value="ATPase domain of HSP90 chaperone/DNA topoisomerase II/histidine kinase"/>
    <property type="match status" value="1"/>
</dbReference>
<evidence type="ECO:0000256" key="3">
    <source>
        <dbReference type="ARBA" id="ARBA00022553"/>
    </source>
</evidence>
<reference evidence="14" key="1">
    <citation type="submission" date="2017-01" db="EMBL/GenBank/DDBJ databases">
        <authorList>
            <person name="Varghese N."/>
            <person name="Submissions S."/>
        </authorList>
    </citation>
    <scope>NUCLEOTIDE SEQUENCE [LARGE SCALE GENOMIC DNA]</scope>
    <source>
        <strain evidence="14">ATCC 51758</strain>
    </source>
</reference>
<dbReference type="GO" id="GO:0005524">
    <property type="term" value="F:ATP binding"/>
    <property type="evidence" value="ECO:0007669"/>
    <property type="project" value="UniProtKB-KW"/>
</dbReference>
<dbReference type="PROSITE" id="PS50109">
    <property type="entry name" value="HIS_KIN"/>
    <property type="match status" value="1"/>
</dbReference>
<evidence type="ECO:0000256" key="4">
    <source>
        <dbReference type="ARBA" id="ARBA00022679"/>
    </source>
</evidence>
<keyword evidence="3 9" id="KW-0597">Phosphoprotein</keyword>
<dbReference type="Pfam" id="PF00072">
    <property type="entry name" value="Response_reg"/>
    <property type="match status" value="1"/>
</dbReference>
<evidence type="ECO:0000256" key="2">
    <source>
        <dbReference type="ARBA" id="ARBA00012438"/>
    </source>
</evidence>
<evidence type="ECO:0000256" key="5">
    <source>
        <dbReference type="ARBA" id="ARBA00022741"/>
    </source>
</evidence>
<name>A0A1N6ZSI8_9RHOO</name>
<dbReference type="CDD" id="cd00082">
    <property type="entry name" value="HisKA"/>
    <property type="match status" value="1"/>
</dbReference>
<dbReference type="SUPFAM" id="SSF47384">
    <property type="entry name" value="Homodimeric domain of signal transducing histidine kinase"/>
    <property type="match status" value="1"/>
</dbReference>
<evidence type="ECO:0000259" key="12">
    <source>
        <dbReference type="PROSITE" id="PS50110"/>
    </source>
</evidence>
<accession>A0A1N6ZSI8</accession>
<dbReference type="OrthoDB" id="219325at2"/>
<dbReference type="InterPro" id="IPR011006">
    <property type="entry name" value="CheY-like_superfamily"/>
</dbReference>
<evidence type="ECO:0000313" key="13">
    <source>
        <dbReference type="EMBL" id="SIR29789.1"/>
    </source>
</evidence>
<dbReference type="EC" id="2.7.13.3" evidence="2"/>
<dbReference type="SMART" id="SM00448">
    <property type="entry name" value="REC"/>
    <property type="match status" value="1"/>
</dbReference>
<dbReference type="InterPro" id="IPR036097">
    <property type="entry name" value="HisK_dim/P_sf"/>
</dbReference>
<keyword evidence="4" id="KW-0808">Transferase</keyword>
<proteinExistence type="predicted"/>
<dbReference type="RefSeq" id="WP_076603406.1">
    <property type="nucleotide sequence ID" value="NZ_FTMD01000012.1"/>
</dbReference>
<dbReference type="InterPro" id="IPR003594">
    <property type="entry name" value="HATPase_dom"/>
</dbReference>
<dbReference type="AlphaFoldDB" id="A0A1N6ZSI8"/>
<feature type="modified residue" description="4-aspartylphosphate" evidence="9">
    <location>
        <position position="60"/>
    </location>
</feature>
<evidence type="ECO:0000313" key="14">
    <source>
        <dbReference type="Proteomes" id="UP000186819"/>
    </source>
</evidence>
<keyword evidence="8" id="KW-0902">Two-component regulatory system</keyword>
<dbReference type="PROSITE" id="PS50110">
    <property type="entry name" value="RESPONSE_REGULATORY"/>
    <property type="match status" value="1"/>
</dbReference>
<keyword evidence="14" id="KW-1185">Reference proteome</keyword>
<evidence type="ECO:0000256" key="9">
    <source>
        <dbReference type="PROSITE-ProRule" id="PRU00169"/>
    </source>
</evidence>
<dbReference type="InterPro" id="IPR001789">
    <property type="entry name" value="Sig_transdc_resp-reg_receiver"/>
</dbReference>
<evidence type="ECO:0000256" key="1">
    <source>
        <dbReference type="ARBA" id="ARBA00000085"/>
    </source>
</evidence>
<dbReference type="InterPro" id="IPR005467">
    <property type="entry name" value="His_kinase_dom"/>
</dbReference>
<evidence type="ECO:0000256" key="10">
    <source>
        <dbReference type="SAM" id="Coils"/>
    </source>
</evidence>
<feature type="domain" description="Histidine kinase" evidence="11">
    <location>
        <begin position="229"/>
        <end position="455"/>
    </location>
</feature>